<dbReference type="SMART" id="SM00382">
    <property type="entry name" value="AAA"/>
    <property type="match status" value="1"/>
</dbReference>
<protein>
    <submittedName>
        <fullName evidence="8">AAA family ATPase</fullName>
    </submittedName>
</protein>
<organism evidence="8 9">
    <name type="scientific">Aromatoleum anaerobium</name>
    <dbReference type="NCBI Taxonomy" id="182180"/>
    <lineage>
        <taxon>Bacteria</taxon>
        <taxon>Pseudomonadati</taxon>
        <taxon>Pseudomonadota</taxon>
        <taxon>Betaproteobacteria</taxon>
        <taxon>Rhodocyclales</taxon>
        <taxon>Rhodocyclaceae</taxon>
        <taxon>Aromatoleum</taxon>
    </lineage>
</organism>
<evidence type="ECO:0000313" key="8">
    <source>
        <dbReference type="EMBL" id="NMG26230.1"/>
    </source>
</evidence>
<feature type="domain" description="AAA+ ATPase" evidence="7">
    <location>
        <begin position="881"/>
        <end position="1568"/>
    </location>
</feature>
<keyword evidence="5" id="KW-0067">ATP-binding</keyword>
<dbReference type="InterPro" id="IPR041679">
    <property type="entry name" value="DNA2/NAM7-like_C"/>
</dbReference>
<dbReference type="InterPro" id="IPR050534">
    <property type="entry name" value="Coronavir_polyprotein_1ab"/>
</dbReference>
<proteinExistence type="inferred from homology"/>
<name>A0ABX1PNR5_9RHOO</name>
<keyword evidence="4" id="KW-0347">Helicase</keyword>
<dbReference type="CDD" id="cd18808">
    <property type="entry name" value="SF1_C_Upf1"/>
    <property type="match status" value="1"/>
</dbReference>
<dbReference type="Gene3D" id="3.40.50.300">
    <property type="entry name" value="P-loop containing nucleotide triphosphate hydrolases"/>
    <property type="match status" value="3"/>
</dbReference>
<dbReference type="InterPro" id="IPR027417">
    <property type="entry name" value="P-loop_NTPase"/>
</dbReference>
<keyword evidence="2" id="KW-0547">Nucleotide-binding</keyword>
<keyword evidence="6" id="KW-0175">Coiled coil</keyword>
<dbReference type="Pfam" id="PF13087">
    <property type="entry name" value="AAA_12"/>
    <property type="match status" value="1"/>
</dbReference>
<reference evidence="8" key="1">
    <citation type="submission" date="2019-12" db="EMBL/GenBank/DDBJ databases">
        <title>Comparative genomics gives insights into the taxonomy of the Azoarcus-Aromatoleum group and reveals separate origins of nif in the plant-associated Azoarcus and non-plant-associated Aromatoleum sub-groups.</title>
        <authorList>
            <person name="Lafos M."/>
            <person name="Maluk M."/>
            <person name="Batista M."/>
            <person name="Junghare M."/>
            <person name="Carmona M."/>
            <person name="Faoro H."/>
            <person name="Cruz L.M."/>
            <person name="Battistoni F."/>
            <person name="De Souza E."/>
            <person name="Pedrosa F."/>
            <person name="Chen W.-M."/>
            <person name="Poole P.S."/>
            <person name="Dixon R.A."/>
            <person name="James E.K."/>
        </authorList>
    </citation>
    <scope>NUCLEOTIDE SEQUENCE</scope>
    <source>
        <strain evidence="8">LuFRes1</strain>
    </source>
</reference>
<evidence type="ECO:0000256" key="2">
    <source>
        <dbReference type="ARBA" id="ARBA00022741"/>
    </source>
</evidence>
<evidence type="ECO:0000256" key="4">
    <source>
        <dbReference type="ARBA" id="ARBA00022806"/>
    </source>
</evidence>
<dbReference type="InterPro" id="IPR041677">
    <property type="entry name" value="DNA2/NAM7_AAA_11"/>
</dbReference>
<comment type="similarity">
    <text evidence="1">Belongs to the DNA2/NAM7 helicase family.</text>
</comment>
<keyword evidence="3" id="KW-0378">Hydrolase</keyword>
<dbReference type="InterPro" id="IPR003593">
    <property type="entry name" value="AAA+_ATPase"/>
</dbReference>
<dbReference type="PANTHER" id="PTHR43788">
    <property type="entry name" value="DNA2/NAM7 HELICASE FAMILY MEMBER"/>
    <property type="match status" value="1"/>
</dbReference>
<feature type="coiled-coil region" evidence="6">
    <location>
        <begin position="179"/>
        <end position="238"/>
    </location>
</feature>
<gene>
    <name evidence="8" type="ORF">GO606_16210</name>
</gene>
<dbReference type="Proteomes" id="UP000615989">
    <property type="component" value="Unassembled WGS sequence"/>
</dbReference>
<evidence type="ECO:0000256" key="6">
    <source>
        <dbReference type="SAM" id="Coils"/>
    </source>
</evidence>
<dbReference type="PANTHER" id="PTHR43788:SF8">
    <property type="entry name" value="DNA-BINDING PROTEIN SMUBP-2"/>
    <property type="match status" value="1"/>
</dbReference>
<dbReference type="RefSeq" id="WP_169119559.1">
    <property type="nucleotide sequence ID" value="NZ_WTVG02000040.1"/>
</dbReference>
<dbReference type="InterPro" id="IPR047187">
    <property type="entry name" value="SF1_C_Upf1"/>
</dbReference>
<keyword evidence="9" id="KW-1185">Reference proteome</keyword>
<evidence type="ECO:0000313" key="9">
    <source>
        <dbReference type="Proteomes" id="UP000615989"/>
    </source>
</evidence>
<dbReference type="Pfam" id="PF13086">
    <property type="entry name" value="AAA_11"/>
    <property type="match status" value="2"/>
</dbReference>
<dbReference type="EMBL" id="WTVG01000060">
    <property type="protein sequence ID" value="NMG26230.1"/>
    <property type="molecule type" value="Genomic_DNA"/>
</dbReference>
<evidence type="ECO:0000256" key="1">
    <source>
        <dbReference type="ARBA" id="ARBA00007913"/>
    </source>
</evidence>
<comment type="caution">
    <text evidence="8">The sequence shown here is derived from an EMBL/GenBank/DDBJ whole genome shotgun (WGS) entry which is preliminary data.</text>
</comment>
<dbReference type="CDD" id="cd17934">
    <property type="entry name" value="DEXXQc_Upf1-like"/>
    <property type="match status" value="1"/>
</dbReference>
<sequence>MDGTNTGTSANQFTDCVEGLLIDHVRISFREDELKLQNISQSIDQVKGSTQEIESGLRHRATFRLEKLLACLERLSSDGEGATAQIQNLKSDRHNLLSLLHRGQADCWTDLEREAAKSNADASLLDAAMEISQCERQIETLLTQRDQLFQEEQTWASSKNASEELLAILAAGAEPTSYQALLTKERISLEAELQKATDKAHRELAEQHKAHSSARATLSQLEKELDEARVRASQLESARKLDWIVRRLDPRSLLRRGVDVIQRDFELQQDRVHDLWSAVTALGAKIDELGRQHEKKLVLLPNAVRQKLIDEAGQDARSASMRLTEIARMSDQIATNLDAQQSDLASRKARYADEHQQFLDNHFVDALRQAACNLDDIDTRIAASIDRQVRTEENCTRLMRIIERRRAKTDADLLNLQRQESGQLEHLECEVRRLRLRLRDRASRAGMVHDHASNTFRKQELLRNPTQKIRVTYRRNGDEPIVVSNLPILLQRRAQTGYVSKDDERLSSVIASLLGDDEPAEEDRVDFIDHFCDMFFGDDDEERAFLVSLVSKETNSVLALIRPARVLPQLHDVLPGAMSISVLCRFVHGEKKTPENTILYVLDCALVPDCEPRPFERNIALVRHVARSRLPMATHALDALLDQVGSHPPVLMTELEDRLQDWQGYLDWADEQIFAKAPWAVLGPGEWKGFIWEGLIFCESKSTASMFIPGAGSADFRQRFELFQLESPWRWDGVASRQRGFRCENLEVMDNSPTTDLLRTCPWSQASALLVRIDFSAREATRRAEFTEDTLFGLCNVSETAGARTQIGRYRDALTQLQLSMPRGRFGNRLPSAPYLMASLFNVTQAAIPTAIKGRLLNRDIAKTYRLNEDQGAAVEVMLASPEVAYIQGPPGTGKTTMIAAACAHFVRSGQRVLIASQTNLAVENALERLIGDSEVRPLWLSKNDSEQKKSAAIADWYRMAADHVERAVCNPSRTLTDEVESLLSWLDRAKKLDLNGDQAALELQKREDDLRRSEVRLTEIQQLQKANLEARARAAWWAMAYDALATLAEWDPSCFSPALAPETTDLLKLLATFDGKAPRLDVSPGALHRQTQERVQDIQAQLSSGGDRAKDAERIRRQILDTWPNVTLPSQGLYGEDHVSLVPAEAEAAVLRARQSLEDAQSRANEIHAKTRTLLSAIGGLLDLPEVPTDLASAIDLVERHADLQRIRLDDIKPLGDWLPLLDQWVADLRQQAENPPATDRMGERYVRSANVIGITCNSDFKILLDNGFPRFDVVIIDEVSKATPLELLRPMLLAPKTILVGDHRQLPPTFDFASFGPSDKAPTEDEDQDSLEREAELLRKYERLTTASLFRDGFAEIDAGARAALKTQYRMHPQIMSLVNRFYDGRLESGLVDPDGLDESSRWSWRTHGLSLNSRTGGQYVLPHLHVLWIDSSEDEVGRPAYENSDGTGIGNKLEARLVAQIVEDIVDACEREQRKKSIAVATFYNRQKRLIRLALQEKLGRRFKDLQIDVETVDRFQGKEADIVIVSMVRNRSRRLGSNSNPAKFERINVAFSRARDLLVVVGARKTFERFDVAIEPVDGGPPRRTCVYGQIVDDIKDMGGLWQAKDILGTESPRSGDRPA</sequence>
<dbReference type="SUPFAM" id="SSF52540">
    <property type="entry name" value="P-loop containing nucleoside triphosphate hydrolases"/>
    <property type="match status" value="1"/>
</dbReference>
<evidence type="ECO:0000256" key="3">
    <source>
        <dbReference type="ARBA" id="ARBA00022801"/>
    </source>
</evidence>
<evidence type="ECO:0000259" key="7">
    <source>
        <dbReference type="SMART" id="SM00382"/>
    </source>
</evidence>
<evidence type="ECO:0000256" key="5">
    <source>
        <dbReference type="ARBA" id="ARBA00022840"/>
    </source>
</evidence>
<accession>A0ABX1PNR5</accession>